<evidence type="ECO:0000313" key="3">
    <source>
        <dbReference type="Proteomes" id="UP000000268"/>
    </source>
</evidence>
<proteinExistence type="predicted"/>
<name>B0CC97_ACAM1</name>
<dbReference type="RefSeq" id="WP_012162295.1">
    <property type="nucleotide sequence ID" value="NC_009925.1"/>
</dbReference>
<dbReference type="HOGENOM" id="CLU_764651_0_0_3"/>
<dbReference type="EMBL" id="CP000828">
    <property type="protein sequence ID" value="ABW26782.1"/>
    <property type="molecule type" value="Genomic_DNA"/>
</dbReference>
<dbReference type="eggNOG" id="COG2018">
    <property type="taxonomic scope" value="Bacteria"/>
</dbReference>
<dbReference type="STRING" id="329726.AM1_1761"/>
<dbReference type="AlphaFoldDB" id="B0CC97"/>
<dbReference type="SUPFAM" id="SSF103196">
    <property type="entry name" value="Roadblock/LC7 domain"/>
    <property type="match status" value="1"/>
</dbReference>
<keyword evidence="3" id="KW-1185">Reference proteome</keyword>
<reference evidence="2 3" key="1">
    <citation type="journal article" date="2008" name="Proc. Natl. Acad. Sci. U.S.A.">
        <title>Niche adaptation and genome expansion in the chlorophyll d-producing cyanobacterium Acaryochloris marina.</title>
        <authorList>
            <person name="Swingley W.D."/>
            <person name="Chen M."/>
            <person name="Cheung P.C."/>
            <person name="Conrad A.L."/>
            <person name="Dejesa L.C."/>
            <person name="Hao J."/>
            <person name="Honchak B.M."/>
            <person name="Karbach L.E."/>
            <person name="Kurdoglu A."/>
            <person name="Lahiri S."/>
            <person name="Mastrian S.D."/>
            <person name="Miyashita H."/>
            <person name="Page L."/>
            <person name="Ramakrishna P."/>
            <person name="Satoh S."/>
            <person name="Sattley W.M."/>
            <person name="Shimada Y."/>
            <person name="Taylor H.L."/>
            <person name="Tomo T."/>
            <person name="Tsuchiya T."/>
            <person name="Wang Z.T."/>
            <person name="Raymond J."/>
            <person name="Mimuro M."/>
            <person name="Blankenship R.E."/>
            <person name="Touchman J.W."/>
        </authorList>
    </citation>
    <scope>NUCLEOTIDE SEQUENCE [LARGE SCALE GENOMIC DNA]</scope>
    <source>
        <strain evidence="3">MBIC 11017</strain>
    </source>
</reference>
<dbReference type="Gene3D" id="3.30.450.30">
    <property type="entry name" value="Dynein light chain 2a, cytoplasmic"/>
    <property type="match status" value="1"/>
</dbReference>
<sequence>MTKTLVTNTVLRQDSGESDVSSHQVIRLDRPLSSLSTGEASISLGPIMLQSLGQLVYTSFPNVGFRHLSSPHIPQEIQHAFVHQVVYLRWNSYNPPAADYRAAYLYQINTDNTLFGWLYGDATDDVGRHVPYFIGYHLAEPLTEDYLNSIYICLQRGPTAISSKEELSQGVLENISIPDIRGYPPARIGVDIPDDIRNYSCTFLQMQELLNIFVPASERQSRLSSPAVSSEEVDLTQSLSKQKTVIQPQKNQPGTTLQPRKSQPAQPQPAQPQPAQPQPAPMNYLEQILYELIAKPIGIQSAFLVSIEGLPITSPIGISENSALIIAGTMLYLARSTHEELQWQGIEKISVQAQEGYVILANCTSDIFLLVKAAKALTGLLDGEINRTIKRLQTALQIEHLDKDTELSPEAQHELVTQLNLDQAASDFLEESTDNFDMQYRGNSIQ</sequence>
<accession>B0CC97</accession>
<feature type="compositionally biased region" description="Polar residues" evidence="1">
    <location>
        <begin position="239"/>
        <end position="261"/>
    </location>
</feature>
<dbReference type="Proteomes" id="UP000000268">
    <property type="component" value="Chromosome"/>
</dbReference>
<evidence type="ECO:0000256" key="1">
    <source>
        <dbReference type="SAM" id="MobiDB-lite"/>
    </source>
</evidence>
<feature type="compositionally biased region" description="Pro residues" evidence="1">
    <location>
        <begin position="266"/>
        <end position="278"/>
    </location>
</feature>
<gene>
    <name evidence="2" type="ordered locus">AM1_1761</name>
</gene>
<protein>
    <submittedName>
        <fullName evidence="2">Conserved domain protein</fullName>
    </submittedName>
</protein>
<feature type="region of interest" description="Disordered" evidence="1">
    <location>
        <begin position="239"/>
        <end position="278"/>
    </location>
</feature>
<organism evidence="2 3">
    <name type="scientific">Acaryochloris marina (strain MBIC 11017)</name>
    <dbReference type="NCBI Taxonomy" id="329726"/>
    <lineage>
        <taxon>Bacteria</taxon>
        <taxon>Bacillati</taxon>
        <taxon>Cyanobacteriota</taxon>
        <taxon>Cyanophyceae</taxon>
        <taxon>Acaryochloridales</taxon>
        <taxon>Acaryochloridaceae</taxon>
        <taxon>Acaryochloris</taxon>
    </lineage>
</organism>
<evidence type="ECO:0000313" key="2">
    <source>
        <dbReference type="EMBL" id="ABW26782.1"/>
    </source>
</evidence>
<dbReference type="KEGG" id="amr:AM1_1761"/>